<name>A0A4R1F6R5_9NOCA</name>
<dbReference type="Proteomes" id="UP000294856">
    <property type="component" value="Unassembled WGS sequence"/>
</dbReference>
<reference evidence="1 2" key="1">
    <citation type="submission" date="2019-03" db="EMBL/GenBank/DDBJ databases">
        <title>Genomic Encyclopedia of Type Strains, Phase IV (KMG-IV): sequencing the most valuable type-strain genomes for metagenomic binning, comparative biology and taxonomic classification.</title>
        <authorList>
            <person name="Goeker M."/>
        </authorList>
    </citation>
    <scope>NUCLEOTIDE SEQUENCE [LARGE SCALE GENOMIC DNA]</scope>
    <source>
        <strain evidence="1 2">DSM 44684</strain>
    </source>
</reference>
<keyword evidence="2" id="KW-1185">Reference proteome</keyword>
<dbReference type="AlphaFoldDB" id="A0A4R1F6R5"/>
<sequence length="142" mass="15973">MGTITGMQDDVDPTYSMRRFLEDTISSYCFVLEKRYNEGKVWPAAAKISRGGVNPKGRVAGDTTPLQSWVSPAARSRLYGTVNGMKTSVPSYTLRDFLEAAVNRHISHLRLQYADGCLWPPRPHLRRGRRGAAEIPMEYPND</sequence>
<dbReference type="STRING" id="1210063.GCA_001612665_05718"/>
<organism evidence="1 2">
    <name type="scientific">Nocardia alba</name>
    <dbReference type="NCBI Taxonomy" id="225051"/>
    <lineage>
        <taxon>Bacteria</taxon>
        <taxon>Bacillati</taxon>
        <taxon>Actinomycetota</taxon>
        <taxon>Actinomycetes</taxon>
        <taxon>Mycobacteriales</taxon>
        <taxon>Nocardiaceae</taxon>
        <taxon>Nocardia</taxon>
    </lineage>
</organism>
<proteinExistence type="predicted"/>
<gene>
    <name evidence="1" type="ORF">DFR71_6290</name>
</gene>
<evidence type="ECO:0000313" key="2">
    <source>
        <dbReference type="Proteomes" id="UP000294856"/>
    </source>
</evidence>
<evidence type="ECO:0000313" key="1">
    <source>
        <dbReference type="EMBL" id="TCJ89997.1"/>
    </source>
</evidence>
<protein>
    <submittedName>
        <fullName evidence="1">Uncharacterized protein</fullName>
    </submittedName>
</protein>
<dbReference type="EMBL" id="SMFR01000008">
    <property type="protein sequence ID" value="TCJ89997.1"/>
    <property type="molecule type" value="Genomic_DNA"/>
</dbReference>
<accession>A0A4R1F6R5</accession>
<comment type="caution">
    <text evidence="1">The sequence shown here is derived from an EMBL/GenBank/DDBJ whole genome shotgun (WGS) entry which is preliminary data.</text>
</comment>
<dbReference type="Gene3D" id="6.10.180.30">
    <property type="match status" value="1"/>
</dbReference>
<dbReference type="RefSeq" id="WP_157106418.1">
    <property type="nucleotide sequence ID" value="NZ_SMFR01000008.1"/>
</dbReference>